<organism evidence="1 2">
    <name type="scientific">Diploptera punctata</name>
    <name type="common">Pacific beetle cockroach</name>
    <dbReference type="NCBI Taxonomy" id="6984"/>
    <lineage>
        <taxon>Eukaryota</taxon>
        <taxon>Metazoa</taxon>
        <taxon>Ecdysozoa</taxon>
        <taxon>Arthropoda</taxon>
        <taxon>Hexapoda</taxon>
        <taxon>Insecta</taxon>
        <taxon>Pterygota</taxon>
        <taxon>Neoptera</taxon>
        <taxon>Polyneoptera</taxon>
        <taxon>Dictyoptera</taxon>
        <taxon>Blattodea</taxon>
        <taxon>Blaberoidea</taxon>
        <taxon>Blaberidae</taxon>
        <taxon>Diplopterinae</taxon>
        <taxon>Diploptera</taxon>
    </lineage>
</organism>
<proteinExistence type="predicted"/>
<dbReference type="Proteomes" id="UP001233999">
    <property type="component" value="Unassembled WGS sequence"/>
</dbReference>
<evidence type="ECO:0000313" key="2">
    <source>
        <dbReference type="Proteomes" id="UP001233999"/>
    </source>
</evidence>
<protein>
    <submittedName>
        <fullName evidence="1">Uncharacterized protein</fullName>
    </submittedName>
</protein>
<dbReference type="EMBL" id="JASPKZ010009799">
    <property type="protein sequence ID" value="KAJ9576344.1"/>
    <property type="molecule type" value="Genomic_DNA"/>
</dbReference>
<reference evidence="1" key="2">
    <citation type="submission" date="2023-05" db="EMBL/GenBank/DDBJ databases">
        <authorList>
            <person name="Fouks B."/>
        </authorList>
    </citation>
    <scope>NUCLEOTIDE SEQUENCE</scope>
    <source>
        <strain evidence="1">Stay&amp;Tobe</strain>
        <tissue evidence="1">Testes</tissue>
    </source>
</reference>
<name>A0AAD8E4C5_DIPPU</name>
<evidence type="ECO:0000313" key="1">
    <source>
        <dbReference type="EMBL" id="KAJ9576344.1"/>
    </source>
</evidence>
<feature type="non-terminal residue" evidence="1">
    <location>
        <position position="1"/>
    </location>
</feature>
<keyword evidence="2" id="KW-1185">Reference proteome</keyword>
<sequence length="56" mass="6556">IQVLPYSSRPFLQVLTTPGLEHPNFWLILYCLNQLRYGILPSVIKLHITTRFPSLF</sequence>
<comment type="caution">
    <text evidence="1">The sequence shown here is derived from an EMBL/GenBank/DDBJ whole genome shotgun (WGS) entry which is preliminary data.</text>
</comment>
<feature type="non-terminal residue" evidence="1">
    <location>
        <position position="56"/>
    </location>
</feature>
<reference evidence="1" key="1">
    <citation type="journal article" date="2023" name="IScience">
        <title>Live-bearing cockroach genome reveals convergent evolutionary mechanisms linked to viviparity in insects and beyond.</title>
        <authorList>
            <person name="Fouks B."/>
            <person name="Harrison M.C."/>
            <person name="Mikhailova A.A."/>
            <person name="Marchal E."/>
            <person name="English S."/>
            <person name="Carruthers M."/>
            <person name="Jennings E.C."/>
            <person name="Chiamaka E.L."/>
            <person name="Frigard R.A."/>
            <person name="Pippel M."/>
            <person name="Attardo G.M."/>
            <person name="Benoit J.B."/>
            <person name="Bornberg-Bauer E."/>
            <person name="Tobe S.S."/>
        </authorList>
    </citation>
    <scope>NUCLEOTIDE SEQUENCE</scope>
    <source>
        <strain evidence="1">Stay&amp;Tobe</strain>
    </source>
</reference>
<dbReference type="AlphaFoldDB" id="A0AAD8E4C5"/>
<accession>A0AAD8E4C5</accession>
<gene>
    <name evidence="1" type="ORF">L9F63_006789</name>
</gene>